<dbReference type="InterPro" id="IPR002641">
    <property type="entry name" value="PNPLA_dom"/>
</dbReference>
<feature type="domain" description="PNPLA" evidence="3">
    <location>
        <begin position="98"/>
        <end position="280"/>
    </location>
</feature>
<feature type="region of interest" description="Disordered" evidence="2">
    <location>
        <begin position="297"/>
        <end position="316"/>
    </location>
</feature>
<dbReference type="Proteomes" id="UP001165060">
    <property type="component" value="Unassembled WGS sequence"/>
</dbReference>
<organism evidence="4 5">
    <name type="scientific">Tetraparma gracilis</name>
    <dbReference type="NCBI Taxonomy" id="2962635"/>
    <lineage>
        <taxon>Eukaryota</taxon>
        <taxon>Sar</taxon>
        <taxon>Stramenopiles</taxon>
        <taxon>Ochrophyta</taxon>
        <taxon>Bolidophyceae</taxon>
        <taxon>Parmales</taxon>
        <taxon>Triparmaceae</taxon>
        <taxon>Tetraparma</taxon>
    </lineage>
</organism>
<evidence type="ECO:0000313" key="4">
    <source>
        <dbReference type="EMBL" id="GMI57595.1"/>
    </source>
</evidence>
<dbReference type="Pfam" id="PF01734">
    <property type="entry name" value="Patatin"/>
    <property type="match status" value="1"/>
</dbReference>
<evidence type="ECO:0000259" key="3">
    <source>
        <dbReference type="Pfam" id="PF01734"/>
    </source>
</evidence>
<evidence type="ECO:0000256" key="2">
    <source>
        <dbReference type="SAM" id="MobiDB-lite"/>
    </source>
</evidence>
<proteinExistence type="predicted"/>
<keyword evidence="5" id="KW-1185">Reference proteome</keyword>
<dbReference type="InterPro" id="IPR016035">
    <property type="entry name" value="Acyl_Trfase/lysoPLipase"/>
</dbReference>
<reference evidence="4 5" key="1">
    <citation type="journal article" date="2023" name="Commun. Biol.">
        <title>Genome analysis of Parmales, the sister group of diatoms, reveals the evolutionary specialization of diatoms from phago-mixotrophs to photoautotrophs.</title>
        <authorList>
            <person name="Ban H."/>
            <person name="Sato S."/>
            <person name="Yoshikawa S."/>
            <person name="Yamada K."/>
            <person name="Nakamura Y."/>
            <person name="Ichinomiya M."/>
            <person name="Sato N."/>
            <person name="Blanc-Mathieu R."/>
            <person name="Endo H."/>
            <person name="Kuwata A."/>
            <person name="Ogata H."/>
        </authorList>
    </citation>
    <scope>NUCLEOTIDE SEQUENCE [LARGE SCALE GENOMIC DNA]</scope>
</reference>
<name>A0ABQ6NCH4_9STRA</name>
<protein>
    <recommendedName>
        <fullName evidence="3">PNPLA domain-containing protein</fullName>
    </recommendedName>
</protein>
<gene>
    <name evidence="4" type="ORF">TeGR_g49</name>
</gene>
<dbReference type="SUPFAM" id="SSF52151">
    <property type="entry name" value="FabD/lysophospholipase-like"/>
    <property type="match status" value="1"/>
</dbReference>
<comment type="caution">
    <text evidence="4">The sequence shown here is derived from an EMBL/GenBank/DDBJ whole genome shotgun (WGS) entry which is preliminary data.</text>
</comment>
<dbReference type="Gene3D" id="3.40.1090.10">
    <property type="entry name" value="Cytosolic phospholipase A2 catalytic domain"/>
    <property type="match status" value="1"/>
</dbReference>
<evidence type="ECO:0000313" key="5">
    <source>
        <dbReference type="Proteomes" id="UP001165060"/>
    </source>
</evidence>
<evidence type="ECO:0000256" key="1">
    <source>
        <dbReference type="ARBA" id="ARBA00023098"/>
    </source>
</evidence>
<sequence length="316" mass="33847">MPLLSSPLPLPRSAVRSLRELCRGSRVVGDIQDTPEEPLRDHAVARALRLRRDAVALRRLQSVPPALLSAAAASRLAELATALPPDQLELAASLHLSLAVEGGGMRGCVSAGMAAALSYLGYRPCFDSVHGSSAGALIGAYFVAGQLPWEGPEVYYDHLTVKGRQFIDEVRVLRAVGLGLLDPRLYKDVLLRRDYGKPVFKLDYLLSTVVRSAKPLDFDRFQRRQETQPLRVVASGLESERAVVLSEESGNFGSLEALSDCLWASMLLPGIAGPPVRLREGAGLLWEGAGGKMLGGGEVPGIEGGPRTEPLADALL</sequence>
<keyword evidence="1" id="KW-0443">Lipid metabolism</keyword>
<dbReference type="EMBL" id="BRYB01006435">
    <property type="protein sequence ID" value="GMI57595.1"/>
    <property type="molecule type" value="Genomic_DNA"/>
</dbReference>
<accession>A0ABQ6NCH4</accession>